<sequence>MFVLPVVAAVRVSFGSFILALNIVTTIPSQSSSPSWFEFRKYAQWRYPLDGRNNFPKR</sequence>
<evidence type="ECO:0000313" key="1">
    <source>
        <dbReference type="EMBL" id="TGZ76598.1"/>
    </source>
</evidence>
<dbReference type="InParanoid" id="A0A4S2MQ12"/>
<name>A0A4S2MQ12_9PEZI</name>
<proteinExistence type="predicted"/>
<dbReference type="Proteomes" id="UP000298138">
    <property type="component" value="Unassembled WGS sequence"/>
</dbReference>
<reference evidence="1 2" key="1">
    <citation type="submission" date="2019-04" db="EMBL/GenBank/DDBJ databases">
        <title>Comparative genomics and transcriptomics to analyze fruiting body development in filamentous ascomycetes.</title>
        <authorList>
            <consortium name="DOE Joint Genome Institute"/>
            <person name="Lutkenhaus R."/>
            <person name="Traeger S."/>
            <person name="Breuer J."/>
            <person name="Kuo A."/>
            <person name="Lipzen A."/>
            <person name="Pangilinan J."/>
            <person name="Dilworth D."/>
            <person name="Sandor L."/>
            <person name="Poggeler S."/>
            <person name="Barry K."/>
            <person name="Grigoriev I.V."/>
            <person name="Nowrousian M."/>
        </authorList>
    </citation>
    <scope>NUCLEOTIDE SEQUENCE [LARGE SCALE GENOMIC DNA]</scope>
    <source>
        <strain evidence="1 2">CBS 389.68</strain>
    </source>
</reference>
<accession>A0A4S2MQ12</accession>
<evidence type="ECO:0000313" key="2">
    <source>
        <dbReference type="Proteomes" id="UP000298138"/>
    </source>
</evidence>
<protein>
    <submittedName>
        <fullName evidence="1">Uncharacterized protein</fullName>
    </submittedName>
</protein>
<gene>
    <name evidence="1" type="ORF">EX30DRAFT_344767</name>
</gene>
<dbReference type="EMBL" id="ML220172">
    <property type="protein sequence ID" value="TGZ76598.1"/>
    <property type="molecule type" value="Genomic_DNA"/>
</dbReference>
<keyword evidence="2" id="KW-1185">Reference proteome</keyword>
<organism evidence="1 2">
    <name type="scientific">Ascodesmis nigricans</name>
    <dbReference type="NCBI Taxonomy" id="341454"/>
    <lineage>
        <taxon>Eukaryota</taxon>
        <taxon>Fungi</taxon>
        <taxon>Dikarya</taxon>
        <taxon>Ascomycota</taxon>
        <taxon>Pezizomycotina</taxon>
        <taxon>Pezizomycetes</taxon>
        <taxon>Pezizales</taxon>
        <taxon>Ascodesmidaceae</taxon>
        <taxon>Ascodesmis</taxon>
    </lineage>
</organism>
<dbReference type="AlphaFoldDB" id="A0A4S2MQ12"/>